<dbReference type="OrthoDB" id="3981028at2759"/>
<gene>
    <name evidence="3" type="ORF">SeLEV6574_g04518</name>
</gene>
<keyword evidence="2" id="KW-1133">Transmembrane helix</keyword>
<feature type="transmembrane region" description="Helical" evidence="2">
    <location>
        <begin position="261"/>
        <end position="278"/>
    </location>
</feature>
<feature type="region of interest" description="Disordered" evidence="1">
    <location>
        <begin position="196"/>
        <end position="217"/>
    </location>
</feature>
<name>A0A507CYZ9_9FUNG</name>
<evidence type="ECO:0000313" key="3">
    <source>
        <dbReference type="EMBL" id="TPX44402.1"/>
    </source>
</evidence>
<keyword evidence="2" id="KW-0812">Transmembrane</keyword>
<evidence type="ECO:0000256" key="2">
    <source>
        <dbReference type="SAM" id="Phobius"/>
    </source>
</evidence>
<reference evidence="3 4" key="1">
    <citation type="journal article" date="2019" name="Sci. Rep.">
        <title>Comparative genomics of chytrid fungi reveal insights into the obligate biotrophic and pathogenic lifestyle of Synchytrium endobioticum.</title>
        <authorList>
            <person name="van de Vossenberg B.T.L.H."/>
            <person name="Warris S."/>
            <person name="Nguyen H.D.T."/>
            <person name="van Gent-Pelzer M.P.E."/>
            <person name="Joly D.L."/>
            <person name="van de Geest H.C."/>
            <person name="Bonants P.J.M."/>
            <person name="Smith D.S."/>
            <person name="Levesque C.A."/>
            <person name="van der Lee T.A.J."/>
        </authorList>
    </citation>
    <scope>NUCLEOTIDE SEQUENCE [LARGE SCALE GENOMIC DNA]</scope>
    <source>
        <strain evidence="3 4">LEV6574</strain>
    </source>
</reference>
<evidence type="ECO:0000256" key="1">
    <source>
        <dbReference type="SAM" id="MobiDB-lite"/>
    </source>
</evidence>
<organism evidence="3 4">
    <name type="scientific">Synchytrium endobioticum</name>
    <dbReference type="NCBI Taxonomy" id="286115"/>
    <lineage>
        <taxon>Eukaryota</taxon>
        <taxon>Fungi</taxon>
        <taxon>Fungi incertae sedis</taxon>
        <taxon>Chytridiomycota</taxon>
        <taxon>Chytridiomycota incertae sedis</taxon>
        <taxon>Chytridiomycetes</taxon>
        <taxon>Synchytriales</taxon>
        <taxon>Synchytriaceae</taxon>
        <taxon>Synchytrium</taxon>
    </lineage>
</organism>
<dbReference type="AlphaFoldDB" id="A0A507CYZ9"/>
<keyword evidence="2" id="KW-0472">Membrane</keyword>
<proteinExistence type="predicted"/>
<protein>
    <submittedName>
        <fullName evidence="3">Uncharacterized protein</fullName>
    </submittedName>
</protein>
<sequence>MQASAPTEPSSELLSEIFTLFLQRRLDEATALLTPYILATSPPVWILYLRIAAERTIAQGGAAWQQCIQAFGGVGYIPADVLVPGIQLLLRQALHEHARDAFEAWLSLQDDAFFQSLLATPSGPEAVAYDRLVELYVLHVLPTLADWTCAHEFLADNDTVGAAKREVLMKHVRKLREVIMAALDAAVTSSHLDQTRGLAPSITTPSAPATNSSTRELDTTTIPISALKPPPGPNASNVGSNQSNQILGQELSLKTLASPTLQLFMLLSPIAGLLLVLATREPFKSRFRALLSSGPGQFLVLVWNKICQTAKMGMNVQTF</sequence>
<feature type="compositionally biased region" description="Low complexity" evidence="1">
    <location>
        <begin position="199"/>
        <end position="214"/>
    </location>
</feature>
<dbReference type="Proteomes" id="UP000320475">
    <property type="component" value="Unassembled WGS sequence"/>
</dbReference>
<comment type="caution">
    <text evidence="3">The sequence shown here is derived from an EMBL/GenBank/DDBJ whole genome shotgun (WGS) entry which is preliminary data.</text>
</comment>
<accession>A0A507CYZ9</accession>
<dbReference type="VEuPathDB" id="FungiDB:SeMB42_g02943"/>
<evidence type="ECO:0000313" key="4">
    <source>
        <dbReference type="Proteomes" id="UP000320475"/>
    </source>
</evidence>
<dbReference type="EMBL" id="QEAM01000184">
    <property type="protein sequence ID" value="TPX44402.1"/>
    <property type="molecule type" value="Genomic_DNA"/>
</dbReference>